<organism evidence="11 12">
    <name type="scientific">Desulfallas thermosapovorans DSM 6562</name>
    <dbReference type="NCBI Taxonomy" id="1121431"/>
    <lineage>
        <taxon>Bacteria</taxon>
        <taxon>Bacillati</taxon>
        <taxon>Bacillota</taxon>
        <taxon>Clostridia</taxon>
        <taxon>Eubacteriales</taxon>
        <taxon>Desulfallaceae</taxon>
        <taxon>Desulfallas</taxon>
    </lineage>
</organism>
<dbReference type="EMBL" id="VNHM01000005">
    <property type="protein sequence ID" value="TYO96138.1"/>
    <property type="molecule type" value="Genomic_DNA"/>
</dbReference>
<keyword evidence="12" id="KW-1185">Reference proteome</keyword>
<accession>A0A5S4ZVM3</accession>
<sequence>MLLAKLRFIFIFIFRLFIFNTITGRFKQIYMHRIDGRKNNTLRPVKITRNYNKYAEGSVLIEVGDTKVICTATVEERLPSWRKLEGKGGWVTAEYGMLPRSTSQRMIRDAVRGKQNGRSLEIQRLIGRALRSVTDLEALGEHMITVDCDVIQADGGTRTASITGAFVALADALYYLVQKGQLEKIPLRDFVAATSVGRVNGELMLDLCYSEDSAAEVDMNIVMTGNGQFVEIQGTGEEAAFSREETSQLLDLAEQGIKQLVEYQKKILGAIADTIGT</sequence>
<dbReference type="GO" id="GO:0000175">
    <property type="term" value="F:3'-5'-RNA exonuclease activity"/>
    <property type="evidence" value="ECO:0007669"/>
    <property type="project" value="UniProtKB-UniRule"/>
</dbReference>
<dbReference type="Proteomes" id="UP000323166">
    <property type="component" value="Unassembled WGS sequence"/>
</dbReference>
<keyword evidence="5 8" id="KW-0819">tRNA processing</keyword>
<keyword evidence="7" id="KW-0694">RNA-binding</keyword>
<dbReference type="InterPro" id="IPR018336">
    <property type="entry name" value="RNase_PH_CS"/>
</dbReference>
<dbReference type="GO" id="GO:0009022">
    <property type="term" value="F:tRNA nucleotidyltransferase activity"/>
    <property type="evidence" value="ECO:0007669"/>
    <property type="project" value="UniProtKB-UniRule"/>
</dbReference>
<comment type="catalytic activity">
    <reaction evidence="8">
        <text>tRNA(n+1) + phosphate = tRNA(n) + a ribonucleoside 5'-diphosphate</text>
        <dbReference type="Rhea" id="RHEA:10628"/>
        <dbReference type="Rhea" id="RHEA-COMP:17343"/>
        <dbReference type="Rhea" id="RHEA-COMP:17344"/>
        <dbReference type="ChEBI" id="CHEBI:43474"/>
        <dbReference type="ChEBI" id="CHEBI:57930"/>
        <dbReference type="ChEBI" id="CHEBI:173114"/>
        <dbReference type="EC" id="2.7.7.56"/>
    </reaction>
</comment>
<evidence type="ECO:0000313" key="11">
    <source>
        <dbReference type="EMBL" id="TYO96138.1"/>
    </source>
</evidence>
<dbReference type="FunFam" id="3.30.230.70:FF:000003">
    <property type="entry name" value="Ribonuclease PH"/>
    <property type="match status" value="1"/>
</dbReference>
<evidence type="ECO:0000256" key="4">
    <source>
        <dbReference type="ARBA" id="ARBA00022679"/>
    </source>
</evidence>
<dbReference type="GO" id="GO:0016075">
    <property type="term" value="P:rRNA catabolic process"/>
    <property type="evidence" value="ECO:0007669"/>
    <property type="project" value="UniProtKB-UniRule"/>
</dbReference>
<comment type="caution">
    <text evidence="11">The sequence shown here is derived from an EMBL/GenBank/DDBJ whole genome shotgun (WGS) entry which is preliminary data.</text>
</comment>
<feature type="domain" description="Exoribonuclease phosphorolytic" evidence="10">
    <location>
        <begin position="189"/>
        <end position="255"/>
    </location>
</feature>
<comment type="similarity">
    <text evidence="1 8">Belongs to the RNase PH family.</text>
</comment>
<feature type="binding site" evidence="8">
    <location>
        <position position="118"/>
    </location>
    <ligand>
        <name>phosphate</name>
        <dbReference type="ChEBI" id="CHEBI:43474"/>
        <note>substrate</note>
    </ligand>
</feature>
<evidence type="ECO:0000256" key="6">
    <source>
        <dbReference type="ARBA" id="ARBA00022695"/>
    </source>
</evidence>
<dbReference type="Gene3D" id="3.30.230.70">
    <property type="entry name" value="GHMP Kinase, N-terminal domain"/>
    <property type="match status" value="1"/>
</dbReference>
<dbReference type="EC" id="2.7.7.56" evidence="8"/>
<dbReference type="InterPro" id="IPR027408">
    <property type="entry name" value="PNPase/RNase_PH_dom_sf"/>
</dbReference>
<evidence type="ECO:0000259" key="9">
    <source>
        <dbReference type="Pfam" id="PF01138"/>
    </source>
</evidence>
<dbReference type="InterPro" id="IPR036345">
    <property type="entry name" value="ExoRNase_PH_dom2_sf"/>
</dbReference>
<feature type="domain" description="Exoribonuclease phosphorolytic" evidence="9">
    <location>
        <begin position="42"/>
        <end position="172"/>
    </location>
</feature>
<evidence type="ECO:0000256" key="8">
    <source>
        <dbReference type="HAMAP-Rule" id="MF_00564"/>
    </source>
</evidence>
<evidence type="ECO:0000256" key="3">
    <source>
        <dbReference type="ARBA" id="ARBA00022555"/>
    </source>
</evidence>
<dbReference type="SUPFAM" id="SSF54211">
    <property type="entry name" value="Ribosomal protein S5 domain 2-like"/>
    <property type="match status" value="1"/>
</dbReference>
<dbReference type="SUPFAM" id="SSF55666">
    <property type="entry name" value="Ribonuclease PH domain 2-like"/>
    <property type="match status" value="1"/>
</dbReference>
<dbReference type="InterPro" id="IPR050080">
    <property type="entry name" value="RNase_PH"/>
</dbReference>
<dbReference type="HAMAP" id="MF_00564">
    <property type="entry name" value="RNase_PH"/>
    <property type="match status" value="1"/>
</dbReference>
<keyword evidence="3 8" id="KW-0820">tRNA-binding</keyword>
<name>A0A5S4ZVM3_9FIRM</name>
<comment type="subunit">
    <text evidence="8">Homohexameric ring arranged as a trimer of dimers.</text>
</comment>
<dbReference type="GO" id="GO:0031125">
    <property type="term" value="P:rRNA 3'-end processing"/>
    <property type="evidence" value="ECO:0007669"/>
    <property type="project" value="UniProtKB-ARBA"/>
</dbReference>
<dbReference type="NCBIfam" id="TIGR01966">
    <property type="entry name" value="RNasePH"/>
    <property type="match status" value="1"/>
</dbReference>
<evidence type="ECO:0000256" key="2">
    <source>
        <dbReference type="ARBA" id="ARBA00022552"/>
    </source>
</evidence>
<evidence type="ECO:0000256" key="5">
    <source>
        <dbReference type="ARBA" id="ARBA00022694"/>
    </source>
</evidence>
<evidence type="ECO:0000259" key="10">
    <source>
        <dbReference type="Pfam" id="PF03725"/>
    </source>
</evidence>
<dbReference type="InterPro" id="IPR002381">
    <property type="entry name" value="RNase_PH_bac-type"/>
</dbReference>
<keyword evidence="6 8" id="KW-0548">Nucleotidyltransferase</keyword>
<gene>
    <name evidence="8" type="primary">rph</name>
    <name evidence="11" type="ORF">LX24_01086</name>
</gene>
<dbReference type="InterPro" id="IPR001247">
    <property type="entry name" value="ExoRNase_PH_dom1"/>
</dbReference>
<dbReference type="PANTHER" id="PTHR11953">
    <property type="entry name" value="EXOSOME COMPLEX COMPONENT"/>
    <property type="match status" value="1"/>
</dbReference>
<evidence type="ECO:0000256" key="7">
    <source>
        <dbReference type="ARBA" id="ARBA00022884"/>
    </source>
</evidence>
<reference evidence="11 12" key="1">
    <citation type="submission" date="2019-07" db="EMBL/GenBank/DDBJ databases">
        <title>Genomic Encyclopedia of Type Strains, Phase I: the one thousand microbial genomes (KMG-I) project.</title>
        <authorList>
            <person name="Kyrpides N."/>
        </authorList>
    </citation>
    <scope>NUCLEOTIDE SEQUENCE [LARGE SCALE GENOMIC DNA]</scope>
    <source>
        <strain evidence="11 12">DSM 6562</strain>
    </source>
</reference>
<keyword evidence="2 8" id="KW-0698">rRNA processing</keyword>
<evidence type="ECO:0000256" key="1">
    <source>
        <dbReference type="ARBA" id="ARBA00006678"/>
    </source>
</evidence>
<proteinExistence type="inferred from homology"/>
<dbReference type="GO" id="GO:0000049">
    <property type="term" value="F:tRNA binding"/>
    <property type="evidence" value="ECO:0007669"/>
    <property type="project" value="UniProtKB-UniRule"/>
</dbReference>
<keyword evidence="4 8" id="KW-0808">Transferase</keyword>
<dbReference type="CDD" id="cd11362">
    <property type="entry name" value="RNase_PH_bact"/>
    <property type="match status" value="1"/>
</dbReference>
<protein>
    <recommendedName>
        <fullName evidence="8">Ribonuclease PH</fullName>
        <shortName evidence="8">RNase PH</shortName>
        <ecNumber evidence="8">2.7.7.56</ecNumber>
    </recommendedName>
    <alternativeName>
        <fullName evidence="8">tRNA nucleotidyltransferase</fullName>
    </alternativeName>
</protein>
<dbReference type="PROSITE" id="PS01277">
    <property type="entry name" value="RIBONUCLEASE_PH"/>
    <property type="match status" value="1"/>
</dbReference>
<dbReference type="Pfam" id="PF03725">
    <property type="entry name" value="RNase_PH_C"/>
    <property type="match status" value="1"/>
</dbReference>
<evidence type="ECO:0000313" key="12">
    <source>
        <dbReference type="Proteomes" id="UP000323166"/>
    </source>
</evidence>
<comment type="function">
    <text evidence="8">Phosphorolytic 3'-5' exoribonuclease that plays an important role in tRNA 3'-end maturation. Removes nucleotide residues following the 3'-CCA terminus of tRNAs; can also add nucleotides to the ends of RNA molecules by using nucleoside diphosphates as substrates, but this may not be physiologically important. Probably plays a role in initiation of 16S rRNA degradation (leading to ribosome degradation) during starvation.</text>
</comment>
<dbReference type="Pfam" id="PF01138">
    <property type="entry name" value="RNase_PH"/>
    <property type="match status" value="1"/>
</dbReference>
<dbReference type="InterPro" id="IPR015847">
    <property type="entry name" value="ExoRNase_PH_dom2"/>
</dbReference>
<dbReference type="GO" id="GO:0008033">
    <property type="term" value="P:tRNA processing"/>
    <property type="evidence" value="ECO:0007669"/>
    <property type="project" value="UniProtKB-UniRule"/>
</dbReference>
<dbReference type="PANTHER" id="PTHR11953:SF0">
    <property type="entry name" value="EXOSOME COMPLEX COMPONENT RRP41"/>
    <property type="match status" value="1"/>
</dbReference>
<dbReference type="AlphaFoldDB" id="A0A5S4ZVM3"/>
<feature type="binding site" evidence="8">
    <location>
        <begin position="156"/>
        <end position="158"/>
    </location>
    <ligand>
        <name>phosphate</name>
        <dbReference type="ChEBI" id="CHEBI:43474"/>
        <note>substrate</note>
    </ligand>
</feature>
<dbReference type="InterPro" id="IPR020568">
    <property type="entry name" value="Ribosomal_Su5_D2-typ_SF"/>
</dbReference>